<evidence type="ECO:0000313" key="4">
    <source>
        <dbReference type="Proteomes" id="UP000327011"/>
    </source>
</evidence>
<keyword evidence="1" id="KW-0418">Kinase</keyword>
<dbReference type="Proteomes" id="UP000327011">
    <property type="component" value="Unassembled WGS sequence"/>
</dbReference>
<dbReference type="AlphaFoldDB" id="A0A5J5JV61"/>
<evidence type="ECO:0000259" key="2">
    <source>
        <dbReference type="Pfam" id="PF13581"/>
    </source>
</evidence>
<organism evidence="3 4">
    <name type="scientific">Microbispora cellulosiformans</name>
    <dbReference type="NCBI Taxonomy" id="2614688"/>
    <lineage>
        <taxon>Bacteria</taxon>
        <taxon>Bacillati</taxon>
        <taxon>Actinomycetota</taxon>
        <taxon>Actinomycetes</taxon>
        <taxon>Streptosporangiales</taxon>
        <taxon>Streptosporangiaceae</taxon>
        <taxon>Microbispora</taxon>
    </lineage>
</organism>
<gene>
    <name evidence="3" type="ORF">F5972_31935</name>
</gene>
<keyword evidence="1" id="KW-0723">Serine/threonine-protein kinase</keyword>
<feature type="domain" description="Histidine kinase/HSP90-like ATPase" evidence="2">
    <location>
        <begin position="59"/>
        <end position="163"/>
    </location>
</feature>
<accession>A0A5J5JV61</accession>
<name>A0A5J5JV61_9ACTN</name>
<dbReference type="InterPro" id="IPR003594">
    <property type="entry name" value="HATPase_dom"/>
</dbReference>
<dbReference type="GO" id="GO:0004674">
    <property type="term" value="F:protein serine/threonine kinase activity"/>
    <property type="evidence" value="ECO:0007669"/>
    <property type="project" value="UniProtKB-KW"/>
</dbReference>
<keyword evidence="1" id="KW-0808">Transferase</keyword>
<keyword evidence="3" id="KW-0067">ATP-binding</keyword>
<dbReference type="InterPro" id="IPR036890">
    <property type="entry name" value="HATPase_C_sf"/>
</dbReference>
<dbReference type="GO" id="GO:0005524">
    <property type="term" value="F:ATP binding"/>
    <property type="evidence" value="ECO:0007669"/>
    <property type="project" value="UniProtKB-KW"/>
</dbReference>
<proteinExistence type="predicted"/>
<dbReference type="EMBL" id="VYTZ01000017">
    <property type="protein sequence ID" value="KAA9374195.1"/>
    <property type="molecule type" value="Genomic_DNA"/>
</dbReference>
<dbReference type="PANTHER" id="PTHR35526">
    <property type="entry name" value="ANTI-SIGMA-F FACTOR RSBW-RELATED"/>
    <property type="match status" value="1"/>
</dbReference>
<evidence type="ECO:0000313" key="3">
    <source>
        <dbReference type="EMBL" id="KAA9374195.1"/>
    </source>
</evidence>
<reference evidence="3 4" key="1">
    <citation type="submission" date="2019-09" db="EMBL/GenBank/DDBJ databases">
        <title>Screening of Novel Bioactive Compounds from Soil-Associated.</title>
        <authorList>
            <person name="Gong X."/>
        </authorList>
    </citation>
    <scope>NUCLEOTIDE SEQUENCE [LARGE SCALE GENOMIC DNA]</scope>
    <source>
        <strain evidence="3 4">Gxj-6</strain>
    </source>
</reference>
<dbReference type="SUPFAM" id="SSF55874">
    <property type="entry name" value="ATPase domain of HSP90 chaperone/DNA topoisomerase II/histidine kinase"/>
    <property type="match status" value="1"/>
</dbReference>
<dbReference type="InterPro" id="IPR050267">
    <property type="entry name" value="Anti-sigma-factor_SerPK"/>
</dbReference>
<dbReference type="PANTHER" id="PTHR35526:SF3">
    <property type="entry name" value="ANTI-SIGMA-F FACTOR RSBW"/>
    <property type="match status" value="1"/>
</dbReference>
<evidence type="ECO:0000256" key="1">
    <source>
        <dbReference type="ARBA" id="ARBA00022527"/>
    </source>
</evidence>
<protein>
    <submittedName>
        <fullName evidence="3">ATP-binding protein</fullName>
    </submittedName>
</protein>
<keyword evidence="3" id="KW-0547">Nucleotide-binding</keyword>
<dbReference type="CDD" id="cd16936">
    <property type="entry name" value="HATPase_RsbW-like"/>
    <property type="match status" value="1"/>
</dbReference>
<sequence>MVRPEGPAMTADLAGPGAATAPSWLTAMFDEDDVAGLSLPASATCDIHGRTTSPAVARDFTARTLCGWDADDLVPDAQIVVSELVTNALRHAPAEPAGAPPIRLRLVRHRFHIGCGVSDASARVPALSPWSDLSESGRGLHLVDALCAAWGWILTRGGGKVVWALFDARSSY</sequence>
<dbReference type="Pfam" id="PF13581">
    <property type="entry name" value="HATPase_c_2"/>
    <property type="match status" value="1"/>
</dbReference>
<keyword evidence="4" id="KW-1185">Reference proteome</keyword>
<dbReference type="Gene3D" id="3.30.565.10">
    <property type="entry name" value="Histidine kinase-like ATPase, C-terminal domain"/>
    <property type="match status" value="1"/>
</dbReference>
<comment type="caution">
    <text evidence="3">The sequence shown here is derived from an EMBL/GenBank/DDBJ whole genome shotgun (WGS) entry which is preliminary data.</text>
</comment>